<evidence type="ECO:0000256" key="2">
    <source>
        <dbReference type="ARBA" id="ARBA00023239"/>
    </source>
</evidence>
<organism evidence="3">
    <name type="scientific">hydrothermal vent metagenome</name>
    <dbReference type="NCBI Taxonomy" id="652676"/>
    <lineage>
        <taxon>unclassified sequences</taxon>
        <taxon>metagenomes</taxon>
        <taxon>ecological metagenomes</taxon>
    </lineage>
</organism>
<dbReference type="InterPro" id="IPR029045">
    <property type="entry name" value="ClpP/crotonase-like_dom_sf"/>
</dbReference>
<dbReference type="PANTHER" id="PTHR11941:SF54">
    <property type="entry name" value="ENOYL-COA HYDRATASE, MITOCHONDRIAL"/>
    <property type="match status" value="1"/>
</dbReference>
<name>A0A3B0RQC8_9ZZZZ</name>
<proteinExistence type="inferred from homology"/>
<dbReference type="EMBL" id="UOEJ01000067">
    <property type="protein sequence ID" value="VAV95550.1"/>
    <property type="molecule type" value="Genomic_DNA"/>
</dbReference>
<dbReference type="GO" id="GO:0004300">
    <property type="term" value="F:enoyl-CoA hydratase activity"/>
    <property type="evidence" value="ECO:0007669"/>
    <property type="project" value="UniProtKB-EC"/>
</dbReference>
<dbReference type="PROSITE" id="PS00166">
    <property type="entry name" value="ENOYL_COA_HYDRATASE"/>
    <property type="match status" value="1"/>
</dbReference>
<evidence type="ECO:0000313" key="3">
    <source>
        <dbReference type="EMBL" id="VAV95550.1"/>
    </source>
</evidence>
<dbReference type="InterPro" id="IPR018376">
    <property type="entry name" value="Enoyl-CoA_hyd/isom_CS"/>
</dbReference>
<dbReference type="Pfam" id="PF00378">
    <property type="entry name" value="ECH_1"/>
    <property type="match status" value="1"/>
</dbReference>
<dbReference type="FunFam" id="3.90.226.10:FF:000009">
    <property type="entry name" value="Carnitinyl-CoA dehydratase"/>
    <property type="match status" value="1"/>
</dbReference>
<dbReference type="SUPFAM" id="SSF52096">
    <property type="entry name" value="ClpP/crotonase"/>
    <property type="match status" value="1"/>
</dbReference>
<evidence type="ECO:0000256" key="1">
    <source>
        <dbReference type="ARBA" id="ARBA00005254"/>
    </source>
</evidence>
<dbReference type="AlphaFoldDB" id="A0A3B0RQC8"/>
<dbReference type="Gene3D" id="3.90.226.10">
    <property type="entry name" value="2-enoyl-CoA Hydratase, Chain A, domain 1"/>
    <property type="match status" value="1"/>
</dbReference>
<dbReference type="GO" id="GO:0006635">
    <property type="term" value="P:fatty acid beta-oxidation"/>
    <property type="evidence" value="ECO:0007669"/>
    <property type="project" value="TreeGrafter"/>
</dbReference>
<keyword evidence="2 3" id="KW-0456">Lyase</keyword>
<dbReference type="InterPro" id="IPR014748">
    <property type="entry name" value="Enoyl-CoA_hydra_C"/>
</dbReference>
<dbReference type="CDD" id="cd06558">
    <property type="entry name" value="crotonase-like"/>
    <property type="match status" value="1"/>
</dbReference>
<dbReference type="InterPro" id="IPR001753">
    <property type="entry name" value="Enoyl-CoA_hydra/iso"/>
</dbReference>
<dbReference type="Gene3D" id="1.10.12.10">
    <property type="entry name" value="Lyase 2-enoyl-coa Hydratase, Chain A, domain 2"/>
    <property type="match status" value="1"/>
</dbReference>
<dbReference type="PANTHER" id="PTHR11941">
    <property type="entry name" value="ENOYL-COA HYDRATASE-RELATED"/>
    <property type="match status" value="1"/>
</dbReference>
<gene>
    <name evidence="3" type="ORF">MNBD_ALPHA01-1539</name>
</gene>
<protein>
    <submittedName>
        <fullName evidence="3">Enoyl-CoA hydratase</fullName>
        <ecNumber evidence="3">4.2.1.17</ecNumber>
    </submittedName>
</protein>
<dbReference type="EC" id="4.2.1.17" evidence="3"/>
<sequence>MSYQTIQYDNDGQVAVLTFHRPEARNAINEVMIGELDDILKNIAADKELRVLILTGTGKSFVAGGDISMIDKGLDHPYDFFLLHDILCGIGGRLERLKIPVIAAINGAAFGGGLELALACDFRIMADTAQLGMPEAGLGIIPGAGGTARLARIIGREQAFLMEMTADPVGAEDAFRIGLVSEVAPQEEILEAAHHLARRICVRAPAAVSTIKRAIIMAENMPLEGAIDYCQQAAMLLGVTEDAREGMRAFLEKRSPIWKGK</sequence>
<reference evidence="3" key="1">
    <citation type="submission" date="2018-06" db="EMBL/GenBank/DDBJ databases">
        <authorList>
            <person name="Zhirakovskaya E."/>
        </authorList>
    </citation>
    <scope>NUCLEOTIDE SEQUENCE</scope>
</reference>
<comment type="similarity">
    <text evidence="1">Belongs to the enoyl-CoA hydratase/isomerase family.</text>
</comment>
<accession>A0A3B0RQC8</accession>